<keyword evidence="3 6" id="KW-0812">Transmembrane</keyword>
<organism evidence="7 8">
    <name type="scientific">candidate division MSBL1 archaeon SCGC-AAA259M10</name>
    <dbReference type="NCBI Taxonomy" id="1698270"/>
    <lineage>
        <taxon>Archaea</taxon>
        <taxon>Methanobacteriati</taxon>
        <taxon>Methanobacteriota</taxon>
        <taxon>candidate division MSBL1</taxon>
    </lineage>
</organism>
<name>A0A133UX12_9EURY</name>
<reference evidence="7 8" key="1">
    <citation type="journal article" date="2016" name="Sci. Rep.">
        <title>Metabolic traits of an uncultured archaeal lineage -MSBL1- from brine pools of the Red Sea.</title>
        <authorList>
            <person name="Mwirichia R."/>
            <person name="Alam I."/>
            <person name="Rashid M."/>
            <person name="Vinu M."/>
            <person name="Ba-Alawi W."/>
            <person name="Anthony Kamau A."/>
            <person name="Kamanda Ngugi D."/>
            <person name="Goker M."/>
            <person name="Klenk H.P."/>
            <person name="Bajic V."/>
            <person name="Stingl U."/>
        </authorList>
    </citation>
    <scope>NUCLEOTIDE SEQUENCE [LARGE SCALE GENOMIC DNA]</scope>
    <source>
        <strain evidence="7">SCGC-AAA259M10</strain>
    </source>
</reference>
<sequence>MIVAKLRSIYFAILTLAFGEIVVGIIYYFKNLTGGSLGLYVTLPKILQTSPNYYYFVLLVSLIAIFIYYRIANSPFGLIIQTIRDNDRRIESLGINVYRYKIINFTISGVLAGLGGLLYVYNVGMAFPTLANWQTSGHPIIASLLGGTGTYFGPFLGMIIYETVRTSALIITQRWMIIVGLLLVLVILFMPEGILGFLERKFRE</sequence>
<evidence type="ECO:0000313" key="8">
    <source>
        <dbReference type="Proteomes" id="UP000070341"/>
    </source>
</evidence>
<dbReference type="PANTHER" id="PTHR30482:SF17">
    <property type="entry name" value="ABC TRANSPORTER ATP-BINDING PROTEIN"/>
    <property type="match status" value="1"/>
</dbReference>
<dbReference type="InterPro" id="IPR001851">
    <property type="entry name" value="ABC_transp_permease"/>
</dbReference>
<keyword evidence="2" id="KW-1003">Cell membrane</keyword>
<protein>
    <recommendedName>
        <fullName evidence="9">Branched-chain amino acid ABC transporter permease</fullName>
    </recommendedName>
</protein>
<evidence type="ECO:0000256" key="3">
    <source>
        <dbReference type="ARBA" id="ARBA00022692"/>
    </source>
</evidence>
<feature type="transmembrane region" description="Helical" evidence="6">
    <location>
        <begin position="175"/>
        <end position="198"/>
    </location>
</feature>
<dbReference type="PANTHER" id="PTHR30482">
    <property type="entry name" value="HIGH-AFFINITY BRANCHED-CHAIN AMINO ACID TRANSPORT SYSTEM PERMEASE"/>
    <property type="match status" value="1"/>
</dbReference>
<dbReference type="AlphaFoldDB" id="A0A133UX12"/>
<dbReference type="Proteomes" id="UP000070341">
    <property type="component" value="Unassembled WGS sequence"/>
</dbReference>
<comment type="caution">
    <text evidence="7">The sequence shown here is derived from an EMBL/GenBank/DDBJ whole genome shotgun (WGS) entry which is preliminary data.</text>
</comment>
<evidence type="ECO:0008006" key="9">
    <source>
        <dbReference type="Google" id="ProtNLM"/>
    </source>
</evidence>
<keyword evidence="5 6" id="KW-0472">Membrane</keyword>
<feature type="transmembrane region" description="Helical" evidence="6">
    <location>
        <begin position="9"/>
        <end position="29"/>
    </location>
</feature>
<evidence type="ECO:0000256" key="1">
    <source>
        <dbReference type="ARBA" id="ARBA00004651"/>
    </source>
</evidence>
<dbReference type="Pfam" id="PF02653">
    <property type="entry name" value="BPD_transp_2"/>
    <property type="match status" value="1"/>
</dbReference>
<dbReference type="GO" id="GO:0005886">
    <property type="term" value="C:plasma membrane"/>
    <property type="evidence" value="ECO:0007669"/>
    <property type="project" value="UniProtKB-SubCell"/>
</dbReference>
<feature type="transmembrane region" description="Helical" evidence="6">
    <location>
        <begin position="53"/>
        <end position="71"/>
    </location>
</feature>
<proteinExistence type="predicted"/>
<dbReference type="CDD" id="cd06581">
    <property type="entry name" value="TM_PBP1_LivM_like"/>
    <property type="match status" value="1"/>
</dbReference>
<keyword evidence="4 6" id="KW-1133">Transmembrane helix</keyword>
<accession>A0A133UX12</accession>
<evidence type="ECO:0000256" key="2">
    <source>
        <dbReference type="ARBA" id="ARBA00022475"/>
    </source>
</evidence>
<comment type="subcellular location">
    <subcellularLocation>
        <location evidence="1">Cell membrane</location>
        <topology evidence="1">Multi-pass membrane protein</topology>
    </subcellularLocation>
</comment>
<keyword evidence="8" id="KW-1185">Reference proteome</keyword>
<dbReference type="GO" id="GO:0015658">
    <property type="term" value="F:branched-chain amino acid transmembrane transporter activity"/>
    <property type="evidence" value="ECO:0007669"/>
    <property type="project" value="InterPro"/>
</dbReference>
<evidence type="ECO:0000313" key="7">
    <source>
        <dbReference type="EMBL" id="KXA98733.1"/>
    </source>
</evidence>
<dbReference type="EMBL" id="LHXU01000096">
    <property type="protein sequence ID" value="KXA98733.1"/>
    <property type="molecule type" value="Genomic_DNA"/>
</dbReference>
<feature type="transmembrane region" description="Helical" evidence="6">
    <location>
        <begin position="141"/>
        <end position="163"/>
    </location>
</feature>
<evidence type="ECO:0000256" key="4">
    <source>
        <dbReference type="ARBA" id="ARBA00022989"/>
    </source>
</evidence>
<dbReference type="InterPro" id="IPR043428">
    <property type="entry name" value="LivM-like"/>
</dbReference>
<evidence type="ECO:0000256" key="5">
    <source>
        <dbReference type="ARBA" id="ARBA00023136"/>
    </source>
</evidence>
<gene>
    <name evidence="7" type="ORF">AKJ40_04515</name>
</gene>
<feature type="transmembrane region" description="Helical" evidence="6">
    <location>
        <begin position="102"/>
        <end position="121"/>
    </location>
</feature>
<evidence type="ECO:0000256" key="6">
    <source>
        <dbReference type="SAM" id="Phobius"/>
    </source>
</evidence>